<reference evidence="1" key="1">
    <citation type="submission" date="2022-07" db="EMBL/GenBank/DDBJ databases">
        <title>Phylogenomic reconstructions and comparative analyses of Kickxellomycotina fungi.</title>
        <authorList>
            <person name="Reynolds N.K."/>
            <person name="Stajich J.E."/>
            <person name="Barry K."/>
            <person name="Grigoriev I.V."/>
            <person name="Crous P."/>
            <person name="Smith M.E."/>
        </authorList>
    </citation>
    <scope>NUCLEOTIDE SEQUENCE</scope>
    <source>
        <strain evidence="1">CBS 109366</strain>
    </source>
</reference>
<proteinExistence type="predicted"/>
<feature type="non-terminal residue" evidence="1">
    <location>
        <position position="227"/>
    </location>
</feature>
<sequence length="227" mass="24824">MAQATPAEGLAAAEKLYNDAVNETPPNRTKLDELVDVLCASPWLLYDGFFKKAVEAASIVVDVCHGADDMQEDDNLSILTPPAVWGWTVMEETVCHAPPEELIESVYPKLALEFLELADRTFEHMETTPAPIVRCAVQALTRFWPVIIRACISRGAGSPAWKQLYTHTLKLADTITLLSERSGDPALLARLVKFLETEATMFTAAAADGHERKHSGLSLGMLPPSHA</sequence>
<organism evidence="1 2">
    <name type="scientific">Coemansia nantahalensis</name>
    <dbReference type="NCBI Taxonomy" id="2789366"/>
    <lineage>
        <taxon>Eukaryota</taxon>
        <taxon>Fungi</taxon>
        <taxon>Fungi incertae sedis</taxon>
        <taxon>Zoopagomycota</taxon>
        <taxon>Kickxellomycotina</taxon>
        <taxon>Kickxellomycetes</taxon>
        <taxon>Kickxellales</taxon>
        <taxon>Kickxellaceae</taxon>
        <taxon>Coemansia</taxon>
    </lineage>
</organism>
<comment type="caution">
    <text evidence="1">The sequence shown here is derived from an EMBL/GenBank/DDBJ whole genome shotgun (WGS) entry which is preliminary data.</text>
</comment>
<gene>
    <name evidence="1" type="ORF">IWQ57_005704</name>
</gene>
<evidence type="ECO:0000313" key="2">
    <source>
        <dbReference type="Proteomes" id="UP001140234"/>
    </source>
</evidence>
<dbReference type="EMBL" id="JANBUJ010002879">
    <property type="protein sequence ID" value="KAJ2762844.1"/>
    <property type="molecule type" value="Genomic_DNA"/>
</dbReference>
<name>A0ACC1JM58_9FUNG</name>
<evidence type="ECO:0000313" key="1">
    <source>
        <dbReference type="EMBL" id="KAJ2762844.1"/>
    </source>
</evidence>
<dbReference type="Proteomes" id="UP001140234">
    <property type="component" value="Unassembled WGS sequence"/>
</dbReference>
<protein>
    <submittedName>
        <fullName evidence="1">Uncharacterized protein</fullName>
    </submittedName>
</protein>
<accession>A0ACC1JM58</accession>
<keyword evidence="2" id="KW-1185">Reference proteome</keyword>